<comment type="caution">
    <text evidence="5">The sequence shown here is derived from an EMBL/GenBank/DDBJ whole genome shotgun (WGS) entry which is preliminary data.</text>
</comment>
<dbReference type="InterPro" id="IPR004045">
    <property type="entry name" value="Glutathione_S-Trfase_N"/>
</dbReference>
<dbReference type="AlphaFoldDB" id="A0A1Y2CFR6"/>
<dbReference type="SFLD" id="SFLDS00019">
    <property type="entry name" value="Glutathione_Transferase_(cytos"/>
    <property type="match status" value="1"/>
</dbReference>
<dbReference type="PANTHER" id="PTHR44051">
    <property type="entry name" value="GLUTATHIONE S-TRANSFERASE-RELATED"/>
    <property type="match status" value="1"/>
</dbReference>
<sequence>MITLYVVGTPNGQKPTIALNELKAHYGLEFEIYPISFAKNEQKEEWFLKINPNGRIPAIIDHNRNDFAVFESAAILLYLTEHYDPDHIIFPTDSNERSEVIQWLMWQMGGLGPMQGQAGHFNGLKDQIPYAINRYNEETRRLYSVLERHLSEGREWLAAGRYTIADINSFGWAAAHELSTAGKVTMDEFPNVKAWLVRVAERKAVRETFEFFGNKLIENDFHRPAPVAPAAPAEAKWIKTTTTKTVTTTDKDGKKSVVESVSTTYKAV</sequence>
<gene>
    <name evidence="5" type="ORF">BCR33DRAFT_678715</name>
</gene>
<evidence type="ECO:0000256" key="2">
    <source>
        <dbReference type="RuleBase" id="RU003494"/>
    </source>
</evidence>
<dbReference type="SFLD" id="SFLDG00358">
    <property type="entry name" value="Main_(cytGST)"/>
    <property type="match status" value="1"/>
</dbReference>
<dbReference type="InterPro" id="IPR010987">
    <property type="entry name" value="Glutathione-S-Trfase_C-like"/>
</dbReference>
<proteinExistence type="inferred from homology"/>
<dbReference type="SUPFAM" id="SSF52833">
    <property type="entry name" value="Thioredoxin-like"/>
    <property type="match status" value="1"/>
</dbReference>
<reference evidence="5 6" key="1">
    <citation type="submission" date="2016-07" db="EMBL/GenBank/DDBJ databases">
        <title>Pervasive Adenine N6-methylation of Active Genes in Fungi.</title>
        <authorList>
            <consortium name="DOE Joint Genome Institute"/>
            <person name="Mondo S.J."/>
            <person name="Dannebaum R.O."/>
            <person name="Kuo R.C."/>
            <person name="Labutti K."/>
            <person name="Haridas S."/>
            <person name="Kuo A."/>
            <person name="Salamov A."/>
            <person name="Ahrendt S.R."/>
            <person name="Lipzen A."/>
            <person name="Sullivan W."/>
            <person name="Andreopoulos W.B."/>
            <person name="Clum A."/>
            <person name="Lindquist E."/>
            <person name="Daum C."/>
            <person name="Ramamoorthy G.K."/>
            <person name="Gryganskyi A."/>
            <person name="Culley D."/>
            <person name="Magnuson J.K."/>
            <person name="James T.Y."/>
            <person name="O'Malley M.A."/>
            <person name="Stajich J.E."/>
            <person name="Spatafora J.W."/>
            <person name="Visel A."/>
            <person name="Grigoriev I.V."/>
        </authorList>
    </citation>
    <scope>NUCLEOTIDE SEQUENCE [LARGE SCALE GENOMIC DNA]</scope>
    <source>
        <strain evidence="5 6">JEL800</strain>
    </source>
</reference>
<dbReference type="Pfam" id="PF00043">
    <property type="entry name" value="GST_C"/>
    <property type="match status" value="1"/>
</dbReference>
<organism evidence="5 6">
    <name type="scientific">Rhizoclosmatium globosum</name>
    <dbReference type="NCBI Taxonomy" id="329046"/>
    <lineage>
        <taxon>Eukaryota</taxon>
        <taxon>Fungi</taxon>
        <taxon>Fungi incertae sedis</taxon>
        <taxon>Chytridiomycota</taxon>
        <taxon>Chytridiomycota incertae sedis</taxon>
        <taxon>Chytridiomycetes</taxon>
        <taxon>Chytridiales</taxon>
        <taxon>Chytriomycetaceae</taxon>
        <taxon>Rhizoclosmatium</taxon>
    </lineage>
</organism>
<dbReference type="CDD" id="cd03048">
    <property type="entry name" value="GST_N_Ure2p_like"/>
    <property type="match status" value="1"/>
</dbReference>
<evidence type="ECO:0000313" key="6">
    <source>
        <dbReference type="Proteomes" id="UP000193642"/>
    </source>
</evidence>
<protein>
    <submittedName>
        <fullName evidence="5">Glutathione S-transferase</fullName>
    </submittedName>
</protein>
<dbReference type="InterPro" id="IPR036249">
    <property type="entry name" value="Thioredoxin-like_sf"/>
</dbReference>
<dbReference type="GO" id="GO:0016740">
    <property type="term" value="F:transferase activity"/>
    <property type="evidence" value="ECO:0007669"/>
    <property type="project" value="UniProtKB-KW"/>
</dbReference>
<evidence type="ECO:0000313" key="5">
    <source>
        <dbReference type="EMBL" id="ORY45890.1"/>
    </source>
</evidence>
<dbReference type="EMBL" id="MCGO01000018">
    <property type="protein sequence ID" value="ORY45890.1"/>
    <property type="molecule type" value="Genomic_DNA"/>
</dbReference>
<dbReference type="STRING" id="329046.A0A1Y2CFR6"/>
<keyword evidence="5" id="KW-0808">Transferase</keyword>
<dbReference type="SUPFAM" id="SSF47616">
    <property type="entry name" value="GST C-terminal domain-like"/>
    <property type="match status" value="1"/>
</dbReference>
<dbReference type="PROSITE" id="PS50404">
    <property type="entry name" value="GST_NTER"/>
    <property type="match status" value="1"/>
</dbReference>
<dbReference type="Gene3D" id="3.40.30.10">
    <property type="entry name" value="Glutaredoxin"/>
    <property type="match status" value="1"/>
</dbReference>
<evidence type="ECO:0000259" key="4">
    <source>
        <dbReference type="PROSITE" id="PS50405"/>
    </source>
</evidence>
<dbReference type="InterPro" id="IPR004046">
    <property type="entry name" value="GST_C"/>
</dbReference>
<dbReference type="Pfam" id="PF02798">
    <property type="entry name" value="GST_N"/>
    <property type="match status" value="1"/>
</dbReference>
<name>A0A1Y2CFR6_9FUNG</name>
<dbReference type="Proteomes" id="UP000193642">
    <property type="component" value="Unassembled WGS sequence"/>
</dbReference>
<dbReference type="PANTHER" id="PTHR44051:SF8">
    <property type="entry name" value="GLUTATHIONE S-TRANSFERASE GSTA"/>
    <property type="match status" value="1"/>
</dbReference>
<dbReference type="Gene3D" id="1.20.1050.10">
    <property type="match status" value="1"/>
</dbReference>
<accession>A0A1Y2CFR6</accession>
<feature type="domain" description="GST N-terminal" evidence="3">
    <location>
        <begin position="3"/>
        <end position="87"/>
    </location>
</feature>
<keyword evidence="6" id="KW-1185">Reference proteome</keyword>
<dbReference type="SFLD" id="SFLDG01151">
    <property type="entry name" value="Main.2:_Nu-like"/>
    <property type="match status" value="1"/>
</dbReference>
<comment type="similarity">
    <text evidence="1 2">Belongs to the GST superfamily.</text>
</comment>
<dbReference type="PROSITE" id="PS50405">
    <property type="entry name" value="GST_CTER"/>
    <property type="match status" value="1"/>
</dbReference>
<dbReference type="InterPro" id="IPR040079">
    <property type="entry name" value="Glutathione_S-Trfase"/>
</dbReference>
<evidence type="ECO:0000256" key="1">
    <source>
        <dbReference type="ARBA" id="ARBA00007409"/>
    </source>
</evidence>
<dbReference type="OrthoDB" id="422574at2759"/>
<evidence type="ECO:0000259" key="3">
    <source>
        <dbReference type="PROSITE" id="PS50404"/>
    </source>
</evidence>
<dbReference type="InterPro" id="IPR036282">
    <property type="entry name" value="Glutathione-S-Trfase_C_sf"/>
</dbReference>
<feature type="domain" description="GST C-terminal" evidence="4">
    <location>
        <begin position="93"/>
        <end position="221"/>
    </location>
</feature>